<accession>A0A5J4KCW0</accession>
<comment type="caution">
    <text evidence="3">The sequence shown here is derived from an EMBL/GenBank/DDBJ whole genome shotgun (WGS) entry which is preliminary data.</text>
</comment>
<evidence type="ECO:0000313" key="3">
    <source>
        <dbReference type="EMBL" id="GER84832.1"/>
    </source>
</evidence>
<protein>
    <recommendedName>
        <fullName evidence="2">Cupin type-2 domain-containing protein</fullName>
    </recommendedName>
</protein>
<feature type="domain" description="Cupin type-2" evidence="2">
    <location>
        <begin position="57"/>
        <end position="116"/>
    </location>
</feature>
<dbReference type="PANTHER" id="PTHR37694">
    <property type="entry name" value="SLR8022 PROTEIN"/>
    <property type="match status" value="1"/>
</dbReference>
<organism evidence="3 4">
    <name type="scientific">Thermogemmatispora aurantia</name>
    <dbReference type="NCBI Taxonomy" id="2045279"/>
    <lineage>
        <taxon>Bacteria</taxon>
        <taxon>Bacillati</taxon>
        <taxon>Chloroflexota</taxon>
        <taxon>Ktedonobacteria</taxon>
        <taxon>Thermogemmatisporales</taxon>
        <taxon>Thermogemmatisporaceae</taxon>
        <taxon>Thermogemmatispora</taxon>
    </lineage>
</organism>
<keyword evidence="4" id="KW-1185">Reference proteome</keyword>
<reference evidence="3 4" key="1">
    <citation type="journal article" date="2019" name="Int. J. Syst. Evol. Microbiol.">
        <title>Thermogemmatispora aurantia sp. nov. and Thermogemmatispora argillosa sp. nov., within the class Ktedonobacteria, and emended description of the genus Thermogemmatispora.</title>
        <authorList>
            <person name="Zheng Y."/>
            <person name="Wang C.M."/>
            <person name="Sakai Y."/>
            <person name="Abe K."/>
            <person name="Yokota A."/>
            <person name="Yabe S."/>
        </authorList>
    </citation>
    <scope>NUCLEOTIDE SEQUENCE [LARGE SCALE GENOMIC DNA]</scope>
    <source>
        <strain evidence="3 4">A1-2</strain>
    </source>
</reference>
<evidence type="ECO:0000256" key="1">
    <source>
        <dbReference type="SAM" id="MobiDB-lite"/>
    </source>
</evidence>
<gene>
    <name evidence="3" type="ORF">KTAU_34680</name>
</gene>
<dbReference type="AlphaFoldDB" id="A0A5J4KCW0"/>
<dbReference type="RefSeq" id="WP_151729397.1">
    <property type="nucleotide sequence ID" value="NZ_BKZV01000005.1"/>
</dbReference>
<proteinExistence type="predicted"/>
<evidence type="ECO:0000259" key="2">
    <source>
        <dbReference type="Pfam" id="PF07883"/>
    </source>
</evidence>
<dbReference type="EMBL" id="BKZV01000005">
    <property type="protein sequence ID" value="GER84832.1"/>
    <property type="molecule type" value="Genomic_DNA"/>
</dbReference>
<feature type="compositionally biased region" description="Low complexity" evidence="1">
    <location>
        <begin position="132"/>
        <end position="145"/>
    </location>
</feature>
<evidence type="ECO:0000313" key="4">
    <source>
        <dbReference type="Proteomes" id="UP000334820"/>
    </source>
</evidence>
<dbReference type="Pfam" id="PF07883">
    <property type="entry name" value="Cupin_2"/>
    <property type="match status" value="1"/>
</dbReference>
<dbReference type="InterPro" id="IPR011051">
    <property type="entry name" value="RmlC_Cupin_sf"/>
</dbReference>
<feature type="region of interest" description="Disordered" evidence="1">
    <location>
        <begin position="132"/>
        <end position="155"/>
    </location>
</feature>
<dbReference type="Proteomes" id="UP000334820">
    <property type="component" value="Unassembled WGS sequence"/>
</dbReference>
<name>A0A5J4KCW0_9CHLR</name>
<dbReference type="InterPro" id="IPR014710">
    <property type="entry name" value="RmlC-like_jellyroll"/>
</dbReference>
<dbReference type="InterPro" id="IPR013096">
    <property type="entry name" value="Cupin_2"/>
</dbReference>
<dbReference type="SUPFAM" id="SSF51182">
    <property type="entry name" value="RmlC-like cupins"/>
    <property type="match status" value="1"/>
</dbReference>
<sequence>MEQQEQANTSQASRAAEEPEAVSHFRVFDLASSATFRSEGPAVRVLWESTTARLLLLALQEGQQLDEHRTSYQAFIQVIKGHLMFKLEHERISMRAGTLLHLEPRVAHSVEALQDSVFLITLVAASRAGTTAQAVAPAAEGPASEPQRRPGGGEG</sequence>
<dbReference type="PANTHER" id="PTHR37694:SF1">
    <property type="entry name" value="SLR8022 PROTEIN"/>
    <property type="match status" value="1"/>
</dbReference>
<dbReference type="Gene3D" id="2.60.120.10">
    <property type="entry name" value="Jelly Rolls"/>
    <property type="match status" value="1"/>
</dbReference>